<evidence type="ECO:0000256" key="1">
    <source>
        <dbReference type="ARBA" id="ARBA00022679"/>
    </source>
</evidence>
<dbReference type="InterPro" id="IPR029044">
    <property type="entry name" value="Nucleotide-diphossugar_trans"/>
</dbReference>
<dbReference type="AlphaFoldDB" id="A0A7S1F1G9"/>
<keyword evidence="2" id="KW-1133">Transmembrane helix</keyword>
<dbReference type="PANTHER" id="PTHR32385:SF15">
    <property type="entry name" value="INOSITOL PHOSPHOCERAMIDE MANNOSYLTRANSFERASE 1"/>
    <property type="match status" value="1"/>
</dbReference>
<feature type="transmembrane region" description="Helical" evidence="2">
    <location>
        <begin position="34"/>
        <end position="56"/>
    </location>
</feature>
<keyword evidence="1" id="KW-0808">Transferase</keyword>
<proteinExistence type="predicted"/>
<dbReference type="SUPFAM" id="SSF53448">
    <property type="entry name" value="Nucleotide-diphospho-sugar transferases"/>
    <property type="match status" value="1"/>
</dbReference>
<sequence>MSEIDGNLTSAEPLLENVAATHRFAHLCRCRRRCLAVCLGCSAVALCTIALSSWVLSLVVCRSMALPACADRPVTSDVLGNGTIPFNLFVTARSLSGPTKAVWDENAASFPDFFNLVSFQFFDDDAMACSAATISLELSDAGVVEGAYEAFTSLRPAAYRADLWRCMILWSLGGLYLDAKMVLKKDPREWIDYQRDAAVFTKDLAVGGLYNAVMAARRRSPEIADAIRHIVNNVQSRSYGLRDSTFSPPFLAITGPGAVAEALGMKDVHGVPHCWHCSNYVKSAYGSATRIQSQFMGQSVVDLCSGATLLEVNIAAHKVTHSGYQELWWNDEVYCDQPGPACPVNCDTGI</sequence>
<name>A0A7S1F1G9_NOCSC</name>
<gene>
    <name evidence="3" type="ORF">NSCI0253_LOCUS11417</name>
</gene>
<dbReference type="GO" id="GO:0016020">
    <property type="term" value="C:membrane"/>
    <property type="evidence" value="ECO:0007669"/>
    <property type="project" value="GOC"/>
</dbReference>
<organism evidence="3">
    <name type="scientific">Noctiluca scintillans</name>
    <name type="common">Sea sparkle</name>
    <name type="synonym">Red tide dinoflagellate</name>
    <dbReference type="NCBI Taxonomy" id="2966"/>
    <lineage>
        <taxon>Eukaryota</taxon>
        <taxon>Sar</taxon>
        <taxon>Alveolata</taxon>
        <taxon>Dinophyceae</taxon>
        <taxon>Noctilucales</taxon>
        <taxon>Noctilucaceae</taxon>
        <taxon>Noctiluca</taxon>
    </lineage>
</organism>
<reference evidence="3" key="1">
    <citation type="submission" date="2021-01" db="EMBL/GenBank/DDBJ databases">
        <authorList>
            <person name="Corre E."/>
            <person name="Pelletier E."/>
            <person name="Niang G."/>
            <person name="Scheremetjew M."/>
            <person name="Finn R."/>
            <person name="Kale V."/>
            <person name="Holt S."/>
            <person name="Cochrane G."/>
            <person name="Meng A."/>
            <person name="Brown T."/>
            <person name="Cohen L."/>
        </authorList>
    </citation>
    <scope>NUCLEOTIDE SEQUENCE</scope>
</reference>
<dbReference type="EMBL" id="HBFQ01016455">
    <property type="protein sequence ID" value="CAD8837069.1"/>
    <property type="molecule type" value="Transcribed_RNA"/>
</dbReference>
<dbReference type="GO" id="GO:0000030">
    <property type="term" value="F:mannosyltransferase activity"/>
    <property type="evidence" value="ECO:0007669"/>
    <property type="project" value="TreeGrafter"/>
</dbReference>
<accession>A0A7S1F1G9</accession>
<dbReference type="InterPro" id="IPR007577">
    <property type="entry name" value="GlycoTrfase_DXD_sugar-bd_CS"/>
</dbReference>
<dbReference type="Pfam" id="PF04488">
    <property type="entry name" value="Gly_transf_sug"/>
    <property type="match status" value="1"/>
</dbReference>
<dbReference type="Gene3D" id="3.90.550.20">
    <property type="match status" value="1"/>
</dbReference>
<keyword evidence="2" id="KW-0812">Transmembrane</keyword>
<dbReference type="InterPro" id="IPR051706">
    <property type="entry name" value="Glycosyltransferase_domain"/>
</dbReference>
<dbReference type="GO" id="GO:0051999">
    <property type="term" value="P:mannosyl-inositol phosphorylceramide biosynthetic process"/>
    <property type="evidence" value="ECO:0007669"/>
    <property type="project" value="TreeGrafter"/>
</dbReference>
<evidence type="ECO:0000313" key="3">
    <source>
        <dbReference type="EMBL" id="CAD8837069.1"/>
    </source>
</evidence>
<protein>
    <submittedName>
        <fullName evidence="3">Uncharacterized protein</fullName>
    </submittedName>
</protein>
<dbReference type="PANTHER" id="PTHR32385">
    <property type="entry name" value="MANNOSYL PHOSPHORYLINOSITOL CERAMIDE SYNTHASE"/>
    <property type="match status" value="1"/>
</dbReference>
<keyword evidence="2" id="KW-0472">Membrane</keyword>
<evidence type="ECO:0000256" key="2">
    <source>
        <dbReference type="SAM" id="Phobius"/>
    </source>
</evidence>